<reference evidence="3 4" key="1">
    <citation type="journal article" date="2018" name="Biotechnol. Biofuels">
        <title>Integrative visual omics of the white-rot fungus Polyporus brumalis exposes the biotechnological potential of its oxidative enzymes for delignifying raw plant biomass.</title>
        <authorList>
            <person name="Miyauchi S."/>
            <person name="Rancon A."/>
            <person name="Drula E."/>
            <person name="Hage H."/>
            <person name="Chaduli D."/>
            <person name="Favel A."/>
            <person name="Grisel S."/>
            <person name="Henrissat B."/>
            <person name="Herpoel-Gimbert I."/>
            <person name="Ruiz-Duenas F.J."/>
            <person name="Chevret D."/>
            <person name="Hainaut M."/>
            <person name="Lin J."/>
            <person name="Wang M."/>
            <person name="Pangilinan J."/>
            <person name="Lipzen A."/>
            <person name="Lesage-Meessen L."/>
            <person name="Navarro D."/>
            <person name="Riley R."/>
            <person name="Grigoriev I.V."/>
            <person name="Zhou S."/>
            <person name="Raouche S."/>
            <person name="Rosso M.N."/>
        </authorList>
    </citation>
    <scope>NUCLEOTIDE SEQUENCE [LARGE SCALE GENOMIC DNA]</scope>
    <source>
        <strain evidence="3 4">BRFM 1820</strain>
    </source>
</reference>
<evidence type="ECO:0000256" key="2">
    <source>
        <dbReference type="SAM" id="MobiDB-lite"/>
    </source>
</evidence>
<proteinExistence type="inferred from homology"/>
<dbReference type="GO" id="GO:0005774">
    <property type="term" value="C:vacuolar membrane"/>
    <property type="evidence" value="ECO:0007669"/>
    <property type="project" value="TreeGrafter"/>
</dbReference>
<dbReference type="PANTHER" id="PTHR12991:SF10">
    <property type="entry name" value="GATOR COMPLEX PROTEIN NPRL2"/>
    <property type="match status" value="1"/>
</dbReference>
<accession>A0A371DVJ4</accession>
<sequence>MSSNGASFLPRLESVFYAAFDVEQGPKIVSQVPEALIATSSSSGHASGASSTTLFTASPASSSPSLSEVDLPSCAASSSMLSSPISQRLGARSMLSPDKGGNSTNRFLFNFDDISKYVIPPKALCGRLVICATKKHQILGFPVRLDDDSYPRNYFLYNVCFVFERTADLSCYEPVARKVSRVLTACERESGFLSSPRSAPAVHAILEQLYEDLNSYSETSIPIDPFNSIELKIFPFYPNPPPVKDWMVPLALINLTNRIEPNWDLTVVKICPFIDGINHVSRIARLANCDPNLTRLAISHLLYYQVIMMIDIFQYSNMYTLRKSMQWLADKDHIRDECGPYVTKAGFSIPDWPTLLHLYSRFRAGKTVRDWMEEYDVHKLNIDVRRFTSFGVIKGFLRRVHRWPVLLSSPEQAQDKRPSMASLGRKRGKSFASAMTVSTSTASPPTARTDPESLRSRGRVQEAQPTIALVGAEIVPASSTASIATIARQAPTRRASAAESSLEMLRGRDGRKPLQDRAYQTMSRLYGRAEAIAQKAAGKQDDKFSKATPRARNIVSSSPDAFEARGLPGAAGGMTSDTLDSEQSSGGRSNFLGGGRPRISHDLSTGHGLLQGPAQFPPELLTMLDGEHHTDEISTRFEVGWPMLRQWLFAAGGAQDGDEDYGSISIIYR</sequence>
<protein>
    <submittedName>
        <fullName evidence="3">NPR2-domain-containing protein</fullName>
    </submittedName>
</protein>
<feature type="compositionally biased region" description="Polar residues" evidence="2">
    <location>
        <begin position="575"/>
        <end position="588"/>
    </location>
</feature>
<dbReference type="STRING" id="139420.A0A371DVJ4"/>
<evidence type="ECO:0000313" key="4">
    <source>
        <dbReference type="Proteomes" id="UP000256964"/>
    </source>
</evidence>
<feature type="region of interest" description="Disordered" evidence="2">
    <location>
        <begin position="414"/>
        <end position="462"/>
    </location>
</feature>
<dbReference type="AlphaFoldDB" id="A0A371DVJ4"/>
<dbReference type="Pfam" id="PF06218">
    <property type="entry name" value="NPR2"/>
    <property type="match status" value="2"/>
</dbReference>
<name>A0A371DVJ4_9APHY</name>
<dbReference type="InterPro" id="IPR009348">
    <property type="entry name" value="NPR2-like"/>
</dbReference>
<dbReference type="GO" id="GO:0005096">
    <property type="term" value="F:GTPase activator activity"/>
    <property type="evidence" value="ECO:0007669"/>
    <property type="project" value="TreeGrafter"/>
</dbReference>
<gene>
    <name evidence="3" type="ORF">OH76DRAFT_1395651</name>
</gene>
<dbReference type="Proteomes" id="UP000256964">
    <property type="component" value="Unassembled WGS sequence"/>
</dbReference>
<evidence type="ECO:0000313" key="3">
    <source>
        <dbReference type="EMBL" id="RDX56531.1"/>
    </source>
</evidence>
<dbReference type="GO" id="GO:0010508">
    <property type="term" value="P:positive regulation of autophagy"/>
    <property type="evidence" value="ECO:0007669"/>
    <property type="project" value="TreeGrafter"/>
</dbReference>
<dbReference type="GO" id="GO:1904262">
    <property type="term" value="P:negative regulation of TORC1 signaling"/>
    <property type="evidence" value="ECO:0007669"/>
    <property type="project" value="TreeGrafter"/>
</dbReference>
<dbReference type="PANTHER" id="PTHR12991">
    <property type="entry name" value="NITROGEN PERMEASE REGULATOR 2/TUMOR SUPPRESSOR CANDIDATE 4"/>
    <property type="match status" value="1"/>
</dbReference>
<organism evidence="3 4">
    <name type="scientific">Lentinus brumalis</name>
    <dbReference type="NCBI Taxonomy" id="2498619"/>
    <lineage>
        <taxon>Eukaryota</taxon>
        <taxon>Fungi</taxon>
        <taxon>Dikarya</taxon>
        <taxon>Basidiomycota</taxon>
        <taxon>Agaricomycotina</taxon>
        <taxon>Agaricomycetes</taxon>
        <taxon>Polyporales</taxon>
        <taxon>Polyporaceae</taxon>
        <taxon>Lentinus</taxon>
    </lineage>
</organism>
<dbReference type="EMBL" id="KZ857380">
    <property type="protein sequence ID" value="RDX56531.1"/>
    <property type="molecule type" value="Genomic_DNA"/>
</dbReference>
<keyword evidence="4" id="KW-1185">Reference proteome</keyword>
<dbReference type="OrthoDB" id="338854at2759"/>
<feature type="region of interest" description="Disordered" evidence="2">
    <location>
        <begin position="557"/>
        <end position="598"/>
    </location>
</feature>
<feature type="compositionally biased region" description="Low complexity" evidence="2">
    <location>
        <begin position="432"/>
        <end position="447"/>
    </location>
</feature>
<comment type="similarity">
    <text evidence="1">Belongs to the NPR2 family.</text>
</comment>
<dbReference type="GO" id="GO:1990130">
    <property type="term" value="C:GATOR1 complex"/>
    <property type="evidence" value="ECO:0007669"/>
    <property type="project" value="TreeGrafter"/>
</dbReference>
<evidence type="ECO:0000256" key="1">
    <source>
        <dbReference type="ARBA" id="ARBA00008433"/>
    </source>
</evidence>